<dbReference type="InterPro" id="IPR001995">
    <property type="entry name" value="Peptidase_A2_cat"/>
</dbReference>
<dbReference type="PROSITE" id="PS50175">
    <property type="entry name" value="ASP_PROT_RETROV"/>
    <property type="match status" value="1"/>
</dbReference>
<dbReference type="Proteomes" id="UP000762676">
    <property type="component" value="Unassembled WGS sequence"/>
</dbReference>
<dbReference type="EMBL" id="BMAT01011498">
    <property type="protein sequence ID" value="GFR73891.1"/>
    <property type="molecule type" value="Genomic_DNA"/>
</dbReference>
<sequence>MKCGGKNHFARVCRTKPRHTQTSSNNNFRTSHEGGARNFPSKSRKQVQEVTDELKNKFFIDTVGNNSSEPWRVDLDVHLDNEREITTQFKIDTGADVNVISEATWQALGRP</sequence>
<dbReference type="AlphaFoldDB" id="A0AAV4FLK2"/>
<gene>
    <name evidence="3" type="ORF">ElyMa_005741200</name>
</gene>
<dbReference type="GO" id="GO:0004190">
    <property type="term" value="F:aspartic-type endopeptidase activity"/>
    <property type="evidence" value="ECO:0007669"/>
    <property type="project" value="InterPro"/>
</dbReference>
<feature type="domain" description="Peptidase A2" evidence="2">
    <location>
        <begin position="87"/>
        <end position="111"/>
    </location>
</feature>
<reference evidence="3 4" key="1">
    <citation type="journal article" date="2021" name="Elife">
        <title>Chloroplast acquisition without the gene transfer in kleptoplastic sea slugs, Plakobranchus ocellatus.</title>
        <authorList>
            <person name="Maeda T."/>
            <person name="Takahashi S."/>
            <person name="Yoshida T."/>
            <person name="Shimamura S."/>
            <person name="Takaki Y."/>
            <person name="Nagai Y."/>
            <person name="Toyoda A."/>
            <person name="Suzuki Y."/>
            <person name="Arimoto A."/>
            <person name="Ishii H."/>
            <person name="Satoh N."/>
            <person name="Nishiyama T."/>
            <person name="Hasebe M."/>
            <person name="Maruyama T."/>
            <person name="Minagawa J."/>
            <person name="Obokata J."/>
            <person name="Shigenobu S."/>
        </authorList>
    </citation>
    <scope>NUCLEOTIDE SEQUENCE [LARGE SCALE GENOMIC DNA]</scope>
</reference>
<keyword evidence="4" id="KW-1185">Reference proteome</keyword>
<evidence type="ECO:0000313" key="3">
    <source>
        <dbReference type="EMBL" id="GFR73891.1"/>
    </source>
</evidence>
<evidence type="ECO:0000256" key="1">
    <source>
        <dbReference type="SAM" id="MobiDB-lite"/>
    </source>
</evidence>
<evidence type="ECO:0000313" key="4">
    <source>
        <dbReference type="Proteomes" id="UP000762676"/>
    </source>
</evidence>
<feature type="compositionally biased region" description="Polar residues" evidence="1">
    <location>
        <begin position="20"/>
        <end position="29"/>
    </location>
</feature>
<evidence type="ECO:0000259" key="2">
    <source>
        <dbReference type="PROSITE" id="PS50175"/>
    </source>
</evidence>
<organism evidence="3 4">
    <name type="scientific">Elysia marginata</name>
    <dbReference type="NCBI Taxonomy" id="1093978"/>
    <lineage>
        <taxon>Eukaryota</taxon>
        <taxon>Metazoa</taxon>
        <taxon>Spiralia</taxon>
        <taxon>Lophotrochozoa</taxon>
        <taxon>Mollusca</taxon>
        <taxon>Gastropoda</taxon>
        <taxon>Heterobranchia</taxon>
        <taxon>Euthyneura</taxon>
        <taxon>Panpulmonata</taxon>
        <taxon>Sacoglossa</taxon>
        <taxon>Placobranchoidea</taxon>
        <taxon>Plakobranchidae</taxon>
        <taxon>Elysia</taxon>
    </lineage>
</organism>
<comment type="caution">
    <text evidence="3">The sequence shown here is derived from an EMBL/GenBank/DDBJ whole genome shotgun (WGS) entry which is preliminary data.</text>
</comment>
<name>A0AAV4FLK2_9GAST</name>
<feature type="region of interest" description="Disordered" evidence="1">
    <location>
        <begin position="1"/>
        <end position="47"/>
    </location>
</feature>
<accession>A0AAV4FLK2</accession>
<protein>
    <recommendedName>
        <fullName evidence="2">Peptidase A2 domain-containing protein</fullName>
    </recommendedName>
</protein>
<proteinExistence type="predicted"/>
<feature type="compositionally biased region" description="Basic residues" evidence="1">
    <location>
        <begin position="8"/>
        <end position="19"/>
    </location>
</feature>
<dbReference type="GO" id="GO:0006508">
    <property type="term" value="P:proteolysis"/>
    <property type="evidence" value="ECO:0007669"/>
    <property type="project" value="InterPro"/>
</dbReference>